<feature type="transmembrane region" description="Helical" evidence="6">
    <location>
        <begin position="154"/>
        <end position="172"/>
    </location>
</feature>
<dbReference type="PANTHER" id="PTHR22950">
    <property type="entry name" value="AMINO ACID TRANSPORTER"/>
    <property type="match status" value="1"/>
</dbReference>
<dbReference type="GO" id="GO:0015179">
    <property type="term" value="F:L-amino acid transmembrane transporter activity"/>
    <property type="evidence" value="ECO:0007669"/>
    <property type="project" value="TreeGrafter"/>
</dbReference>
<organism evidence="8 9">
    <name type="scientific">Aspergillus caelatus</name>
    <dbReference type="NCBI Taxonomy" id="61420"/>
    <lineage>
        <taxon>Eukaryota</taxon>
        <taxon>Fungi</taxon>
        <taxon>Dikarya</taxon>
        <taxon>Ascomycota</taxon>
        <taxon>Pezizomycotina</taxon>
        <taxon>Eurotiomycetes</taxon>
        <taxon>Eurotiomycetidae</taxon>
        <taxon>Eurotiales</taxon>
        <taxon>Aspergillaceae</taxon>
        <taxon>Aspergillus</taxon>
        <taxon>Aspergillus subgen. Circumdati</taxon>
    </lineage>
</organism>
<evidence type="ECO:0000259" key="7">
    <source>
        <dbReference type="Pfam" id="PF01490"/>
    </source>
</evidence>
<dbReference type="RefSeq" id="XP_031931201.1">
    <property type="nucleotide sequence ID" value="XM_032074784.1"/>
</dbReference>
<feature type="transmembrane region" description="Helical" evidence="6">
    <location>
        <begin position="370"/>
        <end position="394"/>
    </location>
</feature>
<reference evidence="8 9" key="1">
    <citation type="submission" date="2019-04" db="EMBL/GenBank/DDBJ databases">
        <title>Friends and foes A comparative genomics studyof 23 Aspergillus species from section Flavi.</title>
        <authorList>
            <consortium name="DOE Joint Genome Institute"/>
            <person name="Kjaerbolling I."/>
            <person name="Vesth T."/>
            <person name="Frisvad J.C."/>
            <person name="Nybo J.L."/>
            <person name="Theobald S."/>
            <person name="Kildgaard S."/>
            <person name="Isbrandt T."/>
            <person name="Kuo A."/>
            <person name="Sato A."/>
            <person name="Lyhne E.K."/>
            <person name="Kogle M.E."/>
            <person name="Wiebenga A."/>
            <person name="Kun R.S."/>
            <person name="Lubbers R.J."/>
            <person name="Makela M.R."/>
            <person name="Barry K."/>
            <person name="Chovatia M."/>
            <person name="Clum A."/>
            <person name="Daum C."/>
            <person name="Haridas S."/>
            <person name="He G."/>
            <person name="LaButti K."/>
            <person name="Lipzen A."/>
            <person name="Mondo S."/>
            <person name="Riley R."/>
            <person name="Salamov A."/>
            <person name="Simmons B.A."/>
            <person name="Magnuson J.K."/>
            <person name="Henrissat B."/>
            <person name="Mortensen U.H."/>
            <person name="Larsen T.O."/>
            <person name="Devries R.P."/>
            <person name="Grigoriev I.V."/>
            <person name="Machida M."/>
            <person name="Baker S.E."/>
            <person name="Andersen M.R."/>
        </authorList>
    </citation>
    <scope>NUCLEOTIDE SEQUENCE [LARGE SCALE GENOMIC DNA]</scope>
    <source>
        <strain evidence="8 9">CBS 763.97</strain>
    </source>
</reference>
<keyword evidence="4 6" id="KW-1133">Transmembrane helix</keyword>
<feature type="domain" description="Amino acid transporter transmembrane" evidence="7">
    <location>
        <begin position="43"/>
        <end position="431"/>
    </location>
</feature>
<keyword evidence="3 6" id="KW-0812">Transmembrane</keyword>
<proteinExistence type="inferred from homology"/>
<evidence type="ECO:0000313" key="8">
    <source>
        <dbReference type="EMBL" id="KAE8368120.1"/>
    </source>
</evidence>
<keyword evidence="5 6" id="KW-0472">Membrane</keyword>
<accession>A0A5N7AHI4</accession>
<comment type="subcellular location">
    <subcellularLocation>
        <location evidence="1">Membrane</location>
        <topology evidence="1">Multi-pass membrane protein</topology>
    </subcellularLocation>
</comment>
<feature type="transmembrane region" description="Helical" evidence="6">
    <location>
        <begin position="71"/>
        <end position="90"/>
    </location>
</feature>
<dbReference type="PANTHER" id="PTHR22950:SF8">
    <property type="entry name" value="AMINO ACID TRANSPORTER (EUROFUNG)"/>
    <property type="match status" value="1"/>
</dbReference>
<evidence type="ECO:0000256" key="5">
    <source>
        <dbReference type="ARBA" id="ARBA00023136"/>
    </source>
</evidence>
<feature type="transmembrane region" description="Helical" evidence="6">
    <location>
        <begin position="122"/>
        <end position="148"/>
    </location>
</feature>
<evidence type="ECO:0000256" key="4">
    <source>
        <dbReference type="ARBA" id="ARBA00022989"/>
    </source>
</evidence>
<dbReference type="OrthoDB" id="655540at2759"/>
<feature type="transmembrane region" description="Helical" evidence="6">
    <location>
        <begin position="300"/>
        <end position="321"/>
    </location>
</feature>
<evidence type="ECO:0000256" key="3">
    <source>
        <dbReference type="ARBA" id="ARBA00022692"/>
    </source>
</evidence>
<feature type="transmembrane region" description="Helical" evidence="6">
    <location>
        <begin position="258"/>
        <end position="280"/>
    </location>
</feature>
<evidence type="ECO:0000313" key="9">
    <source>
        <dbReference type="Proteomes" id="UP000326268"/>
    </source>
</evidence>
<dbReference type="GeneID" id="43659230"/>
<feature type="transmembrane region" description="Helical" evidence="6">
    <location>
        <begin position="406"/>
        <end position="429"/>
    </location>
</feature>
<keyword evidence="9" id="KW-1185">Reference proteome</keyword>
<protein>
    <submittedName>
        <fullName evidence="8">Transmembrane amino acid transporter protein-domain-containing protein</fullName>
    </submittedName>
</protein>
<dbReference type="Proteomes" id="UP000326268">
    <property type="component" value="Unassembled WGS sequence"/>
</dbReference>
<dbReference type="Pfam" id="PF01490">
    <property type="entry name" value="Aa_trans"/>
    <property type="match status" value="1"/>
</dbReference>
<feature type="transmembrane region" description="Helical" evidence="6">
    <location>
        <begin position="225"/>
        <end position="246"/>
    </location>
</feature>
<dbReference type="GO" id="GO:0016020">
    <property type="term" value="C:membrane"/>
    <property type="evidence" value="ECO:0007669"/>
    <property type="project" value="UniProtKB-SubCell"/>
</dbReference>
<gene>
    <name evidence="8" type="ORF">BDV27DRAFT_168499</name>
</gene>
<name>A0A5N7AHI4_9EURO</name>
<dbReference type="AlphaFoldDB" id="A0A5N7AHI4"/>
<feature type="transmembrane region" description="Helical" evidence="6">
    <location>
        <begin position="342"/>
        <end position="364"/>
    </location>
</feature>
<feature type="transmembrane region" description="Helical" evidence="6">
    <location>
        <begin position="48"/>
        <end position="65"/>
    </location>
</feature>
<feature type="transmembrane region" description="Helical" evidence="6">
    <location>
        <begin position="179"/>
        <end position="203"/>
    </location>
</feature>
<sequence length="453" mass="49727">MQKKDAEKCNMLSPDDSDDVVAVELNDVDRHVFEHGVGRFNRLGWKRLTIVLLVEAVALGCLSLPSTFGALGMVPGTLCCVGLGCIAVYTSHTIGRVKLKFPEVAHYADVGQLMWGRAGYEVIYVMLTLMLLFILGSHCLTGTIAFVQITKSDICSIVFTVVSGIILLLLAIPPTFTEVAILGYIDFASIVLAVGITIIGTGVRRSQVSTEWSAWPREDLTFTEAFVAASNIVFAYSFAICQFSFMDEMHTPKDYVKSIWVLGILEILIYTLTGSLVYVFVGKDVKSPALLSAGDLLSRIAFGVALPVVYISGSINTTVLARMIHGRLYRNSEIRFINTRMGWITWLSLITIITVIAFIISEIIPFFPDLLSICSALFISGFTFYFPALMWFLLLREGKWNTAYNIFYGVVNACIFAIGVITLGCGSYASVQDIIQNYQTGAVRGVFACSTPA</sequence>
<evidence type="ECO:0000256" key="1">
    <source>
        <dbReference type="ARBA" id="ARBA00004141"/>
    </source>
</evidence>
<evidence type="ECO:0000256" key="6">
    <source>
        <dbReference type="SAM" id="Phobius"/>
    </source>
</evidence>
<dbReference type="EMBL" id="ML737588">
    <property type="protein sequence ID" value="KAE8368120.1"/>
    <property type="molecule type" value="Genomic_DNA"/>
</dbReference>
<comment type="similarity">
    <text evidence="2">Belongs to the amino acid/polyamine transporter 2 family.</text>
</comment>
<dbReference type="InterPro" id="IPR013057">
    <property type="entry name" value="AA_transpt_TM"/>
</dbReference>
<evidence type="ECO:0000256" key="2">
    <source>
        <dbReference type="ARBA" id="ARBA00008066"/>
    </source>
</evidence>